<evidence type="ECO:0000313" key="5">
    <source>
        <dbReference type="EMBL" id="SUG31171.1"/>
    </source>
</evidence>
<accession>A0A379SR10</accession>
<dbReference type="InterPro" id="IPR008991">
    <property type="entry name" value="Translation_prot_SH3-like_sf"/>
</dbReference>
<evidence type="ECO:0000256" key="3">
    <source>
        <dbReference type="ARBA" id="ARBA00023274"/>
    </source>
</evidence>
<dbReference type="Gene3D" id="4.10.950.10">
    <property type="entry name" value="Ribosomal protein L2, domain 3"/>
    <property type="match status" value="1"/>
</dbReference>
<reference evidence="5 6" key="1">
    <citation type="submission" date="2018-06" db="EMBL/GenBank/DDBJ databases">
        <authorList>
            <consortium name="Pathogen Informatics"/>
            <person name="Doyle S."/>
        </authorList>
    </citation>
    <scope>NUCLEOTIDE SEQUENCE [LARGE SCALE GENOMIC DNA]</scope>
    <source>
        <strain evidence="5 6">NCTC7304</strain>
    </source>
</reference>
<feature type="compositionally biased region" description="Basic and acidic residues" evidence="4">
    <location>
        <begin position="1"/>
        <end position="11"/>
    </location>
</feature>
<protein>
    <submittedName>
        <fullName evidence="5">50S ribosomal subunit protein L2</fullName>
    </submittedName>
</protein>
<feature type="region of interest" description="Disordered" evidence="4">
    <location>
        <begin position="1"/>
        <end position="49"/>
    </location>
</feature>
<keyword evidence="3" id="KW-0687">Ribonucleoprotein</keyword>
<evidence type="ECO:0000313" key="6">
    <source>
        <dbReference type="Proteomes" id="UP000254762"/>
    </source>
</evidence>
<dbReference type="SUPFAM" id="SSF50104">
    <property type="entry name" value="Translation proteins SH3-like domain"/>
    <property type="match status" value="1"/>
</dbReference>
<dbReference type="GO" id="GO:0003735">
    <property type="term" value="F:structural constituent of ribosome"/>
    <property type="evidence" value="ECO:0007669"/>
    <property type="project" value="InterPro"/>
</dbReference>
<evidence type="ECO:0000256" key="4">
    <source>
        <dbReference type="SAM" id="MobiDB-lite"/>
    </source>
</evidence>
<comment type="similarity">
    <text evidence="1">Belongs to the universal ribosomal protein uL2 family.</text>
</comment>
<dbReference type="GO" id="GO:0002181">
    <property type="term" value="P:cytoplasmic translation"/>
    <property type="evidence" value="ECO:0007669"/>
    <property type="project" value="TreeGrafter"/>
</dbReference>
<organism evidence="5 6">
    <name type="scientific">Salmonella enterica subsp. arizonae</name>
    <dbReference type="NCBI Taxonomy" id="59203"/>
    <lineage>
        <taxon>Bacteria</taxon>
        <taxon>Pseudomonadati</taxon>
        <taxon>Pseudomonadota</taxon>
        <taxon>Gammaproteobacteria</taxon>
        <taxon>Enterobacterales</taxon>
        <taxon>Enterobacteriaceae</taxon>
        <taxon>Salmonella</taxon>
    </lineage>
</organism>
<dbReference type="GO" id="GO:1990904">
    <property type="term" value="C:ribonucleoprotein complex"/>
    <property type="evidence" value="ECO:0007669"/>
    <property type="project" value="UniProtKB-KW"/>
</dbReference>
<keyword evidence="2" id="KW-0689">Ribosomal protein</keyword>
<name>A0A379SR10_SALER</name>
<sequence length="49" mass="5581">MNPVDHPHGGGEGRNFGKHPVTPWGVQTKGKKTRSNKRTDKFIVRRRSK</sequence>
<proteinExistence type="inferred from homology"/>
<dbReference type="PANTHER" id="PTHR13691">
    <property type="entry name" value="RIBOSOMAL PROTEIN L2"/>
    <property type="match status" value="1"/>
</dbReference>
<dbReference type="Proteomes" id="UP000254762">
    <property type="component" value="Unassembled WGS sequence"/>
</dbReference>
<evidence type="ECO:0000256" key="2">
    <source>
        <dbReference type="ARBA" id="ARBA00022980"/>
    </source>
</evidence>
<dbReference type="GO" id="GO:0005840">
    <property type="term" value="C:ribosome"/>
    <property type="evidence" value="ECO:0007669"/>
    <property type="project" value="UniProtKB-KW"/>
</dbReference>
<dbReference type="GO" id="GO:0005829">
    <property type="term" value="C:cytosol"/>
    <property type="evidence" value="ECO:0007669"/>
    <property type="project" value="UniProtKB-ARBA"/>
</dbReference>
<dbReference type="PANTHER" id="PTHR13691:SF5">
    <property type="entry name" value="LARGE RIBOSOMAL SUBUNIT PROTEIN UL2M"/>
    <property type="match status" value="1"/>
</dbReference>
<evidence type="ECO:0000256" key="1">
    <source>
        <dbReference type="ARBA" id="ARBA00005636"/>
    </source>
</evidence>
<dbReference type="EMBL" id="UGXD01000002">
    <property type="protein sequence ID" value="SUG31171.1"/>
    <property type="molecule type" value="Genomic_DNA"/>
</dbReference>
<dbReference type="InterPro" id="IPR014726">
    <property type="entry name" value="Ribosomal_uL2_dom3"/>
</dbReference>
<gene>
    <name evidence="5" type="primary">rplB_3</name>
    <name evidence="5" type="ORF">NCTC7304_00531</name>
</gene>
<dbReference type="AlphaFoldDB" id="A0A379SR10"/>
<dbReference type="InterPro" id="IPR002171">
    <property type="entry name" value="Ribosomal_uL2"/>
</dbReference>
<dbReference type="GO" id="GO:0003723">
    <property type="term" value="F:RNA binding"/>
    <property type="evidence" value="ECO:0007669"/>
    <property type="project" value="TreeGrafter"/>
</dbReference>